<dbReference type="STRING" id="1047168.A0A0F4GFL5"/>
<sequence>MAGPDPNAPPADPLSRAWLTLVTRSSYLPGVVLLIHTLYKHHSIHPIIVQYTSTLPSDCISILESLQSTYPLLRTQPVEAIPLPTGLKTIASRFDDTLTKLRAFEPLSASTLSAIGLHRAPEHITFLDADMMIFRNPDSVFDIPRPSSDWIAAHHACLCNIDNDPWAPPEWKRENCPTTPLVHPSALNADIPHTTPELEKLDDAGGKQKTYRLMNSGLFVCTPSATLWSRMNHFLQHDPRVPTFAFPDQNFLDAFFWDRWVPVGWQFNAVKTGRYWHAESWRDEEVRVLHYIVDKPWEKRVGEDGTAGYLGRDGVTHGWWWREWEEWCEGMGSEEVVEGVRRYVGTKEGEGKKE</sequence>
<organism evidence="1 2">
    <name type="scientific">Zymoseptoria brevis</name>
    <dbReference type="NCBI Taxonomy" id="1047168"/>
    <lineage>
        <taxon>Eukaryota</taxon>
        <taxon>Fungi</taxon>
        <taxon>Dikarya</taxon>
        <taxon>Ascomycota</taxon>
        <taxon>Pezizomycotina</taxon>
        <taxon>Dothideomycetes</taxon>
        <taxon>Dothideomycetidae</taxon>
        <taxon>Mycosphaerellales</taxon>
        <taxon>Mycosphaerellaceae</taxon>
        <taxon>Zymoseptoria</taxon>
    </lineage>
</organism>
<proteinExistence type="predicted"/>
<dbReference type="GO" id="GO:0016757">
    <property type="term" value="F:glycosyltransferase activity"/>
    <property type="evidence" value="ECO:0007669"/>
    <property type="project" value="InterPro"/>
</dbReference>
<keyword evidence="1" id="KW-0808">Transferase</keyword>
<reference evidence="1 2" key="1">
    <citation type="submission" date="2015-03" db="EMBL/GenBank/DDBJ databases">
        <title>RNA-seq based gene annotation and comparative genomics of four Zymoseptoria species reveal species-specific pathogenicity related genes and transposable element activity.</title>
        <authorList>
            <person name="Grandaubert J."/>
            <person name="Bhattacharyya A."/>
            <person name="Stukenbrock E.H."/>
        </authorList>
    </citation>
    <scope>NUCLEOTIDE SEQUENCE [LARGE SCALE GENOMIC DNA]</scope>
    <source>
        <strain evidence="1 2">Zb18110</strain>
    </source>
</reference>
<evidence type="ECO:0000313" key="2">
    <source>
        <dbReference type="Proteomes" id="UP000033647"/>
    </source>
</evidence>
<dbReference type="SUPFAM" id="SSF53448">
    <property type="entry name" value="Nucleotide-diphospho-sugar transferases"/>
    <property type="match status" value="1"/>
</dbReference>
<dbReference type="AlphaFoldDB" id="A0A0F4GFL5"/>
<dbReference type="EMBL" id="LAFY01000687">
    <property type="protein sequence ID" value="KJX96219.1"/>
    <property type="molecule type" value="Genomic_DNA"/>
</dbReference>
<dbReference type="InterPro" id="IPR029044">
    <property type="entry name" value="Nucleotide-diphossugar_trans"/>
</dbReference>
<dbReference type="Gene3D" id="3.90.550.10">
    <property type="entry name" value="Spore Coat Polysaccharide Biosynthesis Protein SpsA, Chain A"/>
    <property type="match status" value="1"/>
</dbReference>
<dbReference type="InterPro" id="IPR050587">
    <property type="entry name" value="GNT1/Glycosyltrans_8"/>
</dbReference>
<evidence type="ECO:0000313" key="1">
    <source>
        <dbReference type="EMBL" id="KJX96219.1"/>
    </source>
</evidence>
<accession>A0A0F4GFL5</accession>
<protein>
    <submittedName>
        <fullName evidence="1">Glycosyltransferase family 8 protein</fullName>
    </submittedName>
</protein>
<name>A0A0F4GFL5_9PEZI</name>
<dbReference type="PANTHER" id="PTHR11183">
    <property type="entry name" value="GLYCOGENIN SUBFAMILY MEMBER"/>
    <property type="match status" value="1"/>
</dbReference>
<gene>
    <name evidence="1" type="ORF">TI39_contig695g00002</name>
</gene>
<dbReference type="Pfam" id="PF01501">
    <property type="entry name" value="Glyco_transf_8"/>
    <property type="match status" value="1"/>
</dbReference>
<dbReference type="Proteomes" id="UP000033647">
    <property type="component" value="Unassembled WGS sequence"/>
</dbReference>
<dbReference type="InterPro" id="IPR002495">
    <property type="entry name" value="Glyco_trans_8"/>
</dbReference>
<dbReference type="OrthoDB" id="2014201at2759"/>
<keyword evidence="2" id="KW-1185">Reference proteome</keyword>
<comment type="caution">
    <text evidence="1">The sequence shown here is derived from an EMBL/GenBank/DDBJ whole genome shotgun (WGS) entry which is preliminary data.</text>
</comment>